<protein>
    <recommendedName>
        <fullName evidence="5 7">3-dehydroquinate dehydratase</fullName>
        <shortName evidence="7">3-dehydroquinase</shortName>
        <ecNumber evidence="5 7">4.2.1.10</ecNumber>
    </recommendedName>
    <alternativeName>
        <fullName evidence="7">Type II DHQase</fullName>
    </alternativeName>
</protein>
<feature type="binding site" evidence="7 9">
    <location>
        <position position="106"/>
    </location>
    <ligand>
        <name>substrate</name>
    </ligand>
</feature>
<comment type="pathway">
    <text evidence="2 7">Metabolic intermediate biosynthesis; chorismate biosynthesis; chorismate from D-erythrose 4-phosphate and phosphoenolpyruvate: step 3/7.</text>
</comment>
<feature type="site" description="Transition state stabilizer" evidence="7 10">
    <location>
        <position position="37"/>
    </location>
</feature>
<dbReference type="InterPro" id="IPR001874">
    <property type="entry name" value="DHquinase_II"/>
</dbReference>
<evidence type="ECO:0000256" key="5">
    <source>
        <dbReference type="ARBA" id="ARBA00012060"/>
    </source>
</evidence>
<comment type="subunit">
    <text evidence="4 7">Homododecamer.</text>
</comment>
<dbReference type="GO" id="GO:0019631">
    <property type="term" value="P:quinate catabolic process"/>
    <property type="evidence" value="ECO:0007669"/>
    <property type="project" value="TreeGrafter"/>
</dbReference>
<dbReference type="NCBIfam" id="TIGR01088">
    <property type="entry name" value="aroQ"/>
    <property type="match status" value="1"/>
</dbReference>
<evidence type="ECO:0000256" key="8">
    <source>
        <dbReference type="PIRSR" id="PIRSR001399-1"/>
    </source>
</evidence>
<dbReference type="Pfam" id="PF01220">
    <property type="entry name" value="DHquinase_II"/>
    <property type="match status" value="1"/>
</dbReference>
<evidence type="ECO:0000256" key="3">
    <source>
        <dbReference type="ARBA" id="ARBA00011037"/>
    </source>
</evidence>
<evidence type="ECO:0000256" key="4">
    <source>
        <dbReference type="ARBA" id="ARBA00011193"/>
    </source>
</evidence>
<dbReference type="UniPathway" id="UPA00053">
    <property type="reaction ID" value="UER00086"/>
</dbReference>
<dbReference type="HAMAP" id="MF_00169">
    <property type="entry name" value="AroQ"/>
    <property type="match status" value="1"/>
</dbReference>
<dbReference type="NCBIfam" id="NF003805">
    <property type="entry name" value="PRK05395.1-2"/>
    <property type="match status" value="1"/>
</dbReference>
<keyword evidence="7" id="KW-0057">Aromatic amino acid biosynthesis</keyword>
<evidence type="ECO:0000256" key="10">
    <source>
        <dbReference type="PIRSR" id="PIRSR001399-3"/>
    </source>
</evidence>
<dbReference type="PROSITE" id="PS01029">
    <property type="entry name" value="DEHYDROQUINASE_II"/>
    <property type="match status" value="1"/>
</dbReference>
<name>A0A2S6CT47_9CYAN</name>
<comment type="similarity">
    <text evidence="3 7">Belongs to the type-II 3-dehydroquinase family.</text>
</comment>
<dbReference type="Gene3D" id="3.40.50.9100">
    <property type="entry name" value="Dehydroquinase, class II"/>
    <property type="match status" value="1"/>
</dbReference>
<dbReference type="SUPFAM" id="SSF52304">
    <property type="entry name" value="Type II 3-dehydroquinate dehydratase"/>
    <property type="match status" value="1"/>
</dbReference>
<dbReference type="InterPro" id="IPR036441">
    <property type="entry name" value="DHquinase_II_sf"/>
</dbReference>
<dbReference type="GO" id="GO:0008652">
    <property type="term" value="P:amino acid biosynthetic process"/>
    <property type="evidence" value="ECO:0007669"/>
    <property type="project" value="UniProtKB-KW"/>
</dbReference>
<dbReference type="AlphaFoldDB" id="A0A2S6CT47"/>
<evidence type="ECO:0000256" key="1">
    <source>
        <dbReference type="ARBA" id="ARBA00001864"/>
    </source>
</evidence>
<dbReference type="PIRSF" id="PIRSF001399">
    <property type="entry name" value="DHquinase_II"/>
    <property type="match status" value="1"/>
</dbReference>
<evidence type="ECO:0000256" key="7">
    <source>
        <dbReference type="HAMAP-Rule" id="MF_00169"/>
    </source>
</evidence>
<reference evidence="11 12" key="1">
    <citation type="submission" date="2018-02" db="EMBL/GenBank/DDBJ databases">
        <title>Discovery of a pederin family compound in a non-symbiotic bloom-forming cyanobacterium.</title>
        <authorList>
            <person name="Kust A."/>
            <person name="Mares J."/>
            <person name="Jokela J."/>
            <person name="Urajova P."/>
            <person name="Hajek J."/>
            <person name="Saurav K."/>
            <person name="Voracova K."/>
            <person name="Fewer D.P."/>
            <person name="Haapaniemi E."/>
            <person name="Permi P."/>
            <person name="Rehakova K."/>
            <person name="Sivonen K."/>
            <person name="Hrouzek P."/>
        </authorList>
    </citation>
    <scope>NUCLEOTIDE SEQUENCE [LARGE SCALE GENOMIC DNA]</scope>
    <source>
        <strain evidence="11 12">CHARLIE-1</strain>
    </source>
</reference>
<dbReference type="RefSeq" id="WP_104388216.1">
    <property type="nucleotide sequence ID" value="NZ_PGEM01000087.1"/>
</dbReference>
<comment type="caution">
    <text evidence="11">The sequence shown here is derived from an EMBL/GenBank/DDBJ whole genome shotgun (WGS) entry which is preliminary data.</text>
</comment>
<comment type="function">
    <text evidence="7">Catalyzes a trans-dehydration via an enolate intermediate.</text>
</comment>
<evidence type="ECO:0000256" key="9">
    <source>
        <dbReference type="PIRSR" id="PIRSR001399-2"/>
    </source>
</evidence>
<gene>
    <name evidence="7 11" type="primary">aroQ</name>
    <name evidence="11" type="ORF">CUN59_12850</name>
</gene>
<feature type="binding site" evidence="7 9">
    <location>
        <position position="99"/>
    </location>
    <ligand>
        <name>substrate</name>
    </ligand>
</feature>
<dbReference type="EMBL" id="PGEM01000087">
    <property type="protein sequence ID" value="PPJ62944.1"/>
    <property type="molecule type" value="Genomic_DNA"/>
</dbReference>
<proteinExistence type="inferred from homology"/>
<feature type="binding site" evidence="7 9">
    <location>
        <begin position="120"/>
        <end position="121"/>
    </location>
    <ligand>
        <name>substrate</name>
    </ligand>
</feature>
<sequence>MSVLCAVVKILKVWELNLSALSILVLHGPNLNLLGTREPGVYGSLTLAEINRLLESKASELKAEMLPVQSNHEGVLVDAIHGALGKHQGIVINAGAYTHTSVALRDAIAAVNLPTVEVHLSNIYRREDFRHHSYIAPVVIGQISGFGAQSYILGLEALVYYLRQ</sequence>
<dbReference type="GO" id="GO:0003855">
    <property type="term" value="F:3-dehydroquinate dehydratase activity"/>
    <property type="evidence" value="ECO:0007669"/>
    <property type="project" value="UniProtKB-UniRule"/>
</dbReference>
<dbReference type="EC" id="4.2.1.10" evidence="5 7"/>
<feature type="active site" description="Proton acceptor" evidence="7 8">
    <location>
        <position position="42"/>
    </location>
</feature>
<dbReference type="OrthoDB" id="9790793at2"/>
<feature type="binding site" evidence="7 9">
    <location>
        <position position="130"/>
    </location>
    <ligand>
        <name>substrate</name>
    </ligand>
</feature>
<dbReference type="InterPro" id="IPR018509">
    <property type="entry name" value="DHquinase_II_CS"/>
</dbReference>
<feature type="binding site" evidence="7 9">
    <location>
        <position position="93"/>
    </location>
    <ligand>
        <name>substrate</name>
    </ligand>
</feature>
<dbReference type="PANTHER" id="PTHR21272">
    <property type="entry name" value="CATABOLIC 3-DEHYDROQUINASE"/>
    <property type="match status" value="1"/>
</dbReference>
<dbReference type="GO" id="GO:0009423">
    <property type="term" value="P:chorismate biosynthetic process"/>
    <property type="evidence" value="ECO:0007669"/>
    <property type="project" value="UniProtKB-UniRule"/>
</dbReference>
<dbReference type="Proteomes" id="UP000239589">
    <property type="component" value="Unassembled WGS sequence"/>
</dbReference>
<dbReference type="CDD" id="cd00466">
    <property type="entry name" value="DHQase_II"/>
    <property type="match status" value="1"/>
</dbReference>
<evidence type="ECO:0000256" key="6">
    <source>
        <dbReference type="ARBA" id="ARBA00023239"/>
    </source>
</evidence>
<organism evidence="11 12">
    <name type="scientific">Cuspidothrix issatschenkoi CHARLIE-1</name>
    <dbReference type="NCBI Taxonomy" id="2052836"/>
    <lineage>
        <taxon>Bacteria</taxon>
        <taxon>Bacillati</taxon>
        <taxon>Cyanobacteriota</taxon>
        <taxon>Cyanophyceae</taxon>
        <taxon>Nostocales</taxon>
        <taxon>Aphanizomenonaceae</taxon>
        <taxon>Cuspidothrix</taxon>
    </lineage>
</organism>
<keyword evidence="12" id="KW-1185">Reference proteome</keyword>
<keyword evidence="6 7" id="KW-0456">Lyase</keyword>
<accession>A0A2S6CT47</accession>
<dbReference type="GO" id="GO:0009073">
    <property type="term" value="P:aromatic amino acid family biosynthetic process"/>
    <property type="evidence" value="ECO:0007669"/>
    <property type="project" value="UniProtKB-KW"/>
</dbReference>
<evidence type="ECO:0000313" key="12">
    <source>
        <dbReference type="Proteomes" id="UP000239589"/>
    </source>
</evidence>
<evidence type="ECO:0000256" key="2">
    <source>
        <dbReference type="ARBA" id="ARBA00004902"/>
    </source>
</evidence>
<keyword evidence="7" id="KW-0028">Amino-acid biosynthesis</keyword>
<evidence type="ECO:0000313" key="11">
    <source>
        <dbReference type="EMBL" id="PPJ62944.1"/>
    </source>
</evidence>
<dbReference type="NCBIfam" id="NF003806">
    <property type="entry name" value="PRK05395.1-3"/>
    <property type="match status" value="1"/>
</dbReference>
<dbReference type="NCBIfam" id="NF003807">
    <property type="entry name" value="PRK05395.1-4"/>
    <property type="match status" value="1"/>
</dbReference>
<dbReference type="PANTHER" id="PTHR21272:SF3">
    <property type="entry name" value="CATABOLIC 3-DEHYDROQUINASE"/>
    <property type="match status" value="1"/>
</dbReference>
<feature type="active site" description="Proton donor" evidence="7 8">
    <location>
        <position position="119"/>
    </location>
</feature>
<comment type="catalytic activity">
    <reaction evidence="1 7">
        <text>3-dehydroquinate = 3-dehydroshikimate + H2O</text>
        <dbReference type="Rhea" id="RHEA:21096"/>
        <dbReference type="ChEBI" id="CHEBI:15377"/>
        <dbReference type="ChEBI" id="CHEBI:16630"/>
        <dbReference type="ChEBI" id="CHEBI:32364"/>
        <dbReference type="EC" id="4.2.1.10"/>
    </reaction>
</comment>